<dbReference type="InterPro" id="IPR001841">
    <property type="entry name" value="Znf_RING"/>
</dbReference>
<evidence type="ECO:0000313" key="4">
    <source>
        <dbReference type="EMBL" id="KRW99801.1"/>
    </source>
</evidence>
<dbReference type="Gene3D" id="3.30.40.10">
    <property type="entry name" value="Zinc/RING finger domain, C3HC4 (zinc finger)"/>
    <property type="match status" value="1"/>
</dbReference>
<dbReference type="OrthoDB" id="312892at2759"/>
<feature type="region of interest" description="Disordered" evidence="2">
    <location>
        <begin position="87"/>
        <end position="114"/>
    </location>
</feature>
<keyword evidence="1" id="KW-0862">Zinc</keyword>
<feature type="compositionally biased region" description="Polar residues" evidence="2">
    <location>
        <begin position="101"/>
        <end position="114"/>
    </location>
</feature>
<feature type="domain" description="RING-type" evidence="3">
    <location>
        <begin position="166"/>
        <end position="205"/>
    </location>
</feature>
<organism evidence="4 5">
    <name type="scientific">Pseudocohnilembus persalinus</name>
    <name type="common">Ciliate</name>
    <dbReference type="NCBI Taxonomy" id="266149"/>
    <lineage>
        <taxon>Eukaryota</taxon>
        <taxon>Sar</taxon>
        <taxon>Alveolata</taxon>
        <taxon>Ciliophora</taxon>
        <taxon>Intramacronucleata</taxon>
        <taxon>Oligohymenophorea</taxon>
        <taxon>Scuticociliatia</taxon>
        <taxon>Philasterida</taxon>
        <taxon>Pseudocohnilembidae</taxon>
        <taxon>Pseudocohnilembus</taxon>
    </lineage>
</organism>
<comment type="caution">
    <text evidence="4">The sequence shown here is derived from an EMBL/GenBank/DDBJ whole genome shotgun (WGS) entry which is preliminary data.</text>
</comment>
<dbReference type="SMART" id="SM00184">
    <property type="entry name" value="RING"/>
    <property type="match status" value="1"/>
</dbReference>
<dbReference type="InParanoid" id="A0A0V0QC50"/>
<feature type="region of interest" description="Disordered" evidence="2">
    <location>
        <begin position="1"/>
        <end position="57"/>
    </location>
</feature>
<proteinExistence type="predicted"/>
<gene>
    <name evidence="4" type="ORF">PPERSA_07878</name>
</gene>
<name>A0A0V0QC50_PSEPJ</name>
<dbReference type="AlphaFoldDB" id="A0A0V0QC50"/>
<protein>
    <recommendedName>
        <fullName evidence="3">RING-type domain-containing protein</fullName>
    </recommendedName>
</protein>
<dbReference type="GO" id="GO:0016567">
    <property type="term" value="P:protein ubiquitination"/>
    <property type="evidence" value="ECO:0007669"/>
    <property type="project" value="TreeGrafter"/>
</dbReference>
<dbReference type="InterPro" id="IPR045194">
    <property type="entry name" value="MGRN1/RNF157-like"/>
</dbReference>
<evidence type="ECO:0000313" key="5">
    <source>
        <dbReference type="Proteomes" id="UP000054937"/>
    </source>
</evidence>
<dbReference type="InterPro" id="IPR013083">
    <property type="entry name" value="Znf_RING/FYVE/PHD"/>
</dbReference>
<feature type="compositionally biased region" description="Acidic residues" evidence="2">
    <location>
        <begin position="1"/>
        <end position="14"/>
    </location>
</feature>
<evidence type="ECO:0000256" key="1">
    <source>
        <dbReference type="PROSITE-ProRule" id="PRU00175"/>
    </source>
</evidence>
<dbReference type="Pfam" id="PF13920">
    <property type="entry name" value="zf-C3HC4_3"/>
    <property type="match status" value="1"/>
</dbReference>
<keyword evidence="5" id="KW-1185">Reference proteome</keyword>
<dbReference type="GO" id="GO:0008270">
    <property type="term" value="F:zinc ion binding"/>
    <property type="evidence" value="ECO:0007669"/>
    <property type="project" value="UniProtKB-KW"/>
</dbReference>
<feature type="compositionally biased region" description="Polar residues" evidence="2">
    <location>
        <begin position="18"/>
        <end position="27"/>
    </location>
</feature>
<dbReference type="PANTHER" id="PTHR22996:SF0">
    <property type="entry name" value="RE60872P-RELATED"/>
    <property type="match status" value="1"/>
</dbReference>
<keyword evidence="1" id="KW-0479">Metal-binding</keyword>
<dbReference type="PROSITE" id="PS50089">
    <property type="entry name" value="ZF_RING_2"/>
    <property type="match status" value="1"/>
</dbReference>
<reference evidence="4 5" key="1">
    <citation type="journal article" date="2015" name="Sci. Rep.">
        <title>Genome of the facultative scuticociliatosis pathogen Pseudocohnilembus persalinus provides insight into its virulence through horizontal gene transfer.</title>
        <authorList>
            <person name="Xiong J."/>
            <person name="Wang G."/>
            <person name="Cheng J."/>
            <person name="Tian M."/>
            <person name="Pan X."/>
            <person name="Warren A."/>
            <person name="Jiang C."/>
            <person name="Yuan D."/>
            <person name="Miao W."/>
        </authorList>
    </citation>
    <scope>NUCLEOTIDE SEQUENCE [LARGE SCALE GENOMIC DNA]</scope>
    <source>
        <strain evidence="4">36N120E</strain>
    </source>
</reference>
<accession>A0A0V0QC50</accession>
<dbReference type="GO" id="GO:0005737">
    <property type="term" value="C:cytoplasm"/>
    <property type="evidence" value="ECO:0007669"/>
    <property type="project" value="TreeGrafter"/>
</dbReference>
<dbReference type="Proteomes" id="UP000054937">
    <property type="component" value="Unassembled WGS sequence"/>
</dbReference>
<dbReference type="SUPFAM" id="SSF57850">
    <property type="entry name" value="RING/U-box"/>
    <property type="match status" value="1"/>
</dbReference>
<evidence type="ECO:0000259" key="3">
    <source>
        <dbReference type="PROSITE" id="PS50089"/>
    </source>
</evidence>
<sequence length="259" mass="30323">MSSYEEEQLDDQDESQSNHMNTDNDIQQSEKKKRLQIKKRRKQGYQEELEIEDNQQKIGNKSFNHEADFQEFYNSVQHDIIDFQTKSPLQKQKSQQKTQQFIENSDQIQNSSPVNSYKKMAQEVQVKLNTLLTSPITKEILEKQKEKSPYSNVNKNDNEQIQEEPCLVCFDNEPNAVNMPCGHGGICYECALDLLQKKEECFLCRDKLTEVFQIEQDAQNNGNFKIMASVQMVNESFVDPDQTLDQSHQQNCYQFQEKI</sequence>
<evidence type="ECO:0000256" key="2">
    <source>
        <dbReference type="SAM" id="MobiDB-lite"/>
    </source>
</evidence>
<dbReference type="EMBL" id="LDAU01000204">
    <property type="protein sequence ID" value="KRW99801.1"/>
    <property type="molecule type" value="Genomic_DNA"/>
</dbReference>
<dbReference type="PANTHER" id="PTHR22996">
    <property type="entry name" value="MAHOGUNIN"/>
    <property type="match status" value="1"/>
</dbReference>
<feature type="compositionally biased region" description="Low complexity" evidence="2">
    <location>
        <begin position="87"/>
        <end position="100"/>
    </location>
</feature>
<keyword evidence="1" id="KW-0863">Zinc-finger</keyword>
<feature type="compositionally biased region" description="Basic residues" evidence="2">
    <location>
        <begin position="31"/>
        <end position="43"/>
    </location>
</feature>
<dbReference type="GO" id="GO:0061630">
    <property type="term" value="F:ubiquitin protein ligase activity"/>
    <property type="evidence" value="ECO:0007669"/>
    <property type="project" value="UniProtKB-EC"/>
</dbReference>